<evidence type="ECO:0000313" key="2">
    <source>
        <dbReference type="EMBL" id="MDC2887981.1"/>
    </source>
</evidence>
<dbReference type="Proteomes" id="UP001528411">
    <property type="component" value="Unassembled WGS sequence"/>
</dbReference>
<feature type="domain" description="PRC-barrel" evidence="1">
    <location>
        <begin position="161"/>
        <end position="214"/>
    </location>
</feature>
<reference evidence="2 3" key="1">
    <citation type="submission" date="2023-01" db="EMBL/GenBank/DDBJ databases">
        <title>Psychrosphaera sp. nov., isolated from marine algae.</title>
        <authorList>
            <person name="Bayburt H."/>
            <person name="Choi B.J."/>
            <person name="Kim J.M."/>
            <person name="Choi D.G."/>
            <person name="Jeon C.O."/>
        </authorList>
    </citation>
    <scope>NUCLEOTIDE SEQUENCE [LARGE SCALE GENOMIC DNA]</scope>
    <source>
        <strain evidence="2 3">G1-22</strain>
    </source>
</reference>
<protein>
    <submittedName>
        <fullName evidence="2">PRC-barrel domain-containing protein</fullName>
    </submittedName>
</protein>
<gene>
    <name evidence="2" type="ORF">PN838_03010</name>
</gene>
<keyword evidence="3" id="KW-1185">Reference proteome</keyword>
<dbReference type="Gene3D" id="3.90.50.10">
    <property type="entry name" value="Photosynthetic Reaction Center, subunit H, domain 2"/>
    <property type="match status" value="2"/>
</dbReference>
<sequence length="265" mass="30866">MLQRTDDLNACQIQSMEGDLGKIHDVYFDDEEWAIRYLVVATNNWFIKREALISPISLIKPDWLNKTLKVNLTQEQIDDCPDISVHEPVSRQQEYRYFGYYGYPIYWGGVGLWGQGFYPDGLMTVDEDISDKPNALAAKAYAETQNEDPHLRSWKEVKGYVVNGSDGEIGHIHDLLIDEKTYAVRYVVVRTNHWWTGHDILLPPQWFTDIKWKDSSAFVNHTRDEIKGAPNFEALATMDRDWEVTMHKHYKRKGYWTDEAESLSA</sequence>
<dbReference type="InterPro" id="IPR027275">
    <property type="entry name" value="PRC-brl_dom"/>
</dbReference>
<organism evidence="2 3">
    <name type="scientific">Psychrosphaera algicola</name>
    <dbReference type="NCBI Taxonomy" id="3023714"/>
    <lineage>
        <taxon>Bacteria</taxon>
        <taxon>Pseudomonadati</taxon>
        <taxon>Pseudomonadota</taxon>
        <taxon>Gammaproteobacteria</taxon>
        <taxon>Alteromonadales</taxon>
        <taxon>Pseudoalteromonadaceae</taxon>
        <taxon>Psychrosphaera</taxon>
    </lineage>
</organism>
<dbReference type="EMBL" id="JAQOMS010000002">
    <property type="protein sequence ID" value="MDC2887981.1"/>
    <property type="molecule type" value="Genomic_DNA"/>
</dbReference>
<accession>A0ABT5F988</accession>
<dbReference type="Pfam" id="PF05239">
    <property type="entry name" value="PRC"/>
    <property type="match status" value="1"/>
</dbReference>
<dbReference type="InterPro" id="IPR011033">
    <property type="entry name" value="PRC_barrel-like_sf"/>
</dbReference>
<dbReference type="InterPro" id="IPR014747">
    <property type="entry name" value="Bac_photo_RC_H_C"/>
</dbReference>
<evidence type="ECO:0000259" key="1">
    <source>
        <dbReference type="Pfam" id="PF05239"/>
    </source>
</evidence>
<dbReference type="RefSeq" id="WP_272179727.1">
    <property type="nucleotide sequence ID" value="NZ_JAQOMS010000002.1"/>
</dbReference>
<comment type="caution">
    <text evidence="2">The sequence shown here is derived from an EMBL/GenBank/DDBJ whole genome shotgun (WGS) entry which is preliminary data.</text>
</comment>
<name>A0ABT5F988_9GAMM</name>
<evidence type="ECO:0000313" key="3">
    <source>
        <dbReference type="Proteomes" id="UP001528411"/>
    </source>
</evidence>
<proteinExistence type="predicted"/>
<dbReference type="SUPFAM" id="SSF50346">
    <property type="entry name" value="PRC-barrel domain"/>
    <property type="match status" value="2"/>
</dbReference>